<dbReference type="Proteomes" id="UP000267128">
    <property type="component" value="Unassembled WGS sequence"/>
</dbReference>
<evidence type="ECO:0000256" key="4">
    <source>
        <dbReference type="SAM" id="MobiDB-lite"/>
    </source>
</evidence>
<feature type="domain" description="Glycosyl hydrolase family 13 catalytic" evidence="5">
    <location>
        <begin position="187"/>
        <end position="613"/>
    </location>
</feature>
<dbReference type="GO" id="GO:0005980">
    <property type="term" value="P:glycogen catabolic process"/>
    <property type="evidence" value="ECO:0007669"/>
    <property type="project" value="InterPro"/>
</dbReference>
<dbReference type="InterPro" id="IPR017853">
    <property type="entry name" value="GH"/>
</dbReference>
<dbReference type="GO" id="GO:0004135">
    <property type="term" value="F:amylo-alpha-1,6-glucosidase activity"/>
    <property type="evidence" value="ECO:0007669"/>
    <property type="project" value="InterPro"/>
</dbReference>
<dbReference type="Gene3D" id="2.60.40.10">
    <property type="entry name" value="Immunoglobulins"/>
    <property type="match status" value="1"/>
</dbReference>
<dbReference type="CDD" id="cd11326">
    <property type="entry name" value="AmyAc_Glg_debranch"/>
    <property type="match status" value="1"/>
</dbReference>
<keyword evidence="7" id="KW-1185">Reference proteome</keyword>
<dbReference type="CDD" id="cd02856">
    <property type="entry name" value="E_set_GDE_Isoamylase_N"/>
    <property type="match status" value="1"/>
</dbReference>
<name>A0A3N0CP61_9ACTN</name>
<dbReference type="AlphaFoldDB" id="A0A3N0CP61"/>
<comment type="caution">
    <text evidence="6">The sequence shown here is derived from an EMBL/GenBank/DDBJ whole genome shotgun (WGS) entry which is preliminary data.</text>
</comment>
<evidence type="ECO:0000256" key="3">
    <source>
        <dbReference type="ARBA" id="ARBA00023295"/>
    </source>
</evidence>
<dbReference type="SMART" id="SM00642">
    <property type="entry name" value="Aamy"/>
    <property type="match status" value="1"/>
</dbReference>
<dbReference type="Pfam" id="PF02922">
    <property type="entry name" value="CBM_48"/>
    <property type="match status" value="1"/>
</dbReference>
<dbReference type="InterPro" id="IPR004193">
    <property type="entry name" value="Glyco_hydro_13_N"/>
</dbReference>
<accession>A0A3N0CP61</accession>
<dbReference type="Pfam" id="PF00128">
    <property type="entry name" value="Alpha-amylase"/>
    <property type="match status" value="1"/>
</dbReference>
<keyword evidence="2" id="KW-0378">Hydrolase</keyword>
<dbReference type="InterPro" id="IPR013783">
    <property type="entry name" value="Ig-like_fold"/>
</dbReference>
<evidence type="ECO:0000313" key="6">
    <source>
        <dbReference type="EMBL" id="RNL65235.1"/>
    </source>
</evidence>
<keyword evidence="3" id="KW-0326">Glycosidase</keyword>
<dbReference type="InterPro" id="IPR011837">
    <property type="entry name" value="Glycogen_debranch_GlgX"/>
</dbReference>
<evidence type="ECO:0000256" key="1">
    <source>
        <dbReference type="ARBA" id="ARBA00008061"/>
    </source>
</evidence>
<feature type="compositionally biased region" description="Basic and acidic residues" evidence="4">
    <location>
        <begin position="509"/>
        <end position="523"/>
    </location>
</feature>
<gene>
    <name evidence="6" type="primary">glgX</name>
    <name evidence="6" type="ORF">EFK50_04540</name>
</gene>
<evidence type="ECO:0000259" key="5">
    <source>
        <dbReference type="SMART" id="SM00642"/>
    </source>
</evidence>
<dbReference type="InterPro" id="IPR014756">
    <property type="entry name" value="Ig_E-set"/>
</dbReference>
<dbReference type="InterPro" id="IPR006047">
    <property type="entry name" value="GH13_cat_dom"/>
</dbReference>
<organism evidence="6 7">
    <name type="scientific">Nocardioides marmoriginsengisoli</name>
    <dbReference type="NCBI Taxonomy" id="661483"/>
    <lineage>
        <taxon>Bacteria</taxon>
        <taxon>Bacillati</taxon>
        <taxon>Actinomycetota</taxon>
        <taxon>Actinomycetes</taxon>
        <taxon>Propionibacteriales</taxon>
        <taxon>Nocardioidaceae</taxon>
        <taxon>Nocardioides</taxon>
    </lineage>
</organism>
<dbReference type="NCBIfam" id="TIGR02100">
    <property type="entry name" value="glgX_debranch"/>
    <property type="match status" value="1"/>
</dbReference>
<feature type="region of interest" description="Disordered" evidence="4">
    <location>
        <begin position="509"/>
        <end position="539"/>
    </location>
</feature>
<proteinExistence type="inferred from homology"/>
<evidence type="ECO:0000313" key="7">
    <source>
        <dbReference type="Proteomes" id="UP000267128"/>
    </source>
</evidence>
<dbReference type="SUPFAM" id="SSF51011">
    <property type="entry name" value="Glycosyl hydrolase domain"/>
    <property type="match status" value="1"/>
</dbReference>
<protein>
    <submittedName>
        <fullName evidence="6">Glycogen debranching enzyme GlgX</fullName>
    </submittedName>
</protein>
<dbReference type="SUPFAM" id="SSF81296">
    <property type="entry name" value="E set domains"/>
    <property type="match status" value="1"/>
</dbReference>
<dbReference type="Gene3D" id="3.20.20.80">
    <property type="entry name" value="Glycosidases"/>
    <property type="match status" value="1"/>
</dbReference>
<dbReference type="InterPro" id="IPR013780">
    <property type="entry name" value="Glyco_hydro_b"/>
</dbReference>
<evidence type="ECO:0000256" key="2">
    <source>
        <dbReference type="ARBA" id="ARBA00022801"/>
    </source>
</evidence>
<reference evidence="6 7" key="1">
    <citation type="submission" date="2018-11" db="EMBL/GenBank/DDBJ databases">
        <authorList>
            <person name="Li F."/>
        </authorList>
    </citation>
    <scope>NUCLEOTIDE SEQUENCE [LARGE SCALE GENOMIC DNA]</scope>
    <source>
        <strain evidence="6 7">Gsoil 097</strain>
    </source>
</reference>
<dbReference type="EMBL" id="RJSE01000003">
    <property type="protein sequence ID" value="RNL65235.1"/>
    <property type="molecule type" value="Genomic_DNA"/>
</dbReference>
<sequence length="744" mass="81661">MTPGCDDRQVALDIWRWTSPDATAPVWPGRSWPLGATWSPESTNFAVSAPAATAMWVCLFDETDDGTVTETTYQLTEHSLGIWHGAVPGVAPGTPYGFRAAGPWQPSQGLRFNPYKLLLDPYGRAVTGTVTPGPSIFAHDLAHPESPSELDSAAAMPRSVVVAPDFDWGPDGDPPLRRRWRDSVIYELHVKGFTALHAEIPEELRGTYAGLGSPEVIRYLTDLGITAVELLPIHAFVSEPHLADLGLSNYWGYNSIGFFAPHGAYSSSGDRGQQVTEFQQMVKNFHAAGIEVILDVVYNHTAEAGALGPTYSFRGLDDRGTYHRVAPVDDAAGLPAHARFDDTYWDVTGCGNTVNAQNPQALRLILDSLRYWVTEMHVDGFRFDLLSALTRSGYASDMAVDMQSNLLTTIGQDPALRHAKLIAEPWDASGDGYKVGEYPPPWVEWNDQFRDTMRDFWRGRSDGVRTVATRLAGSSDLYADDGRSPYASVNFITAHDGFTLRDLVSYESKHNEANGEGNRDGTDNNRSSNHGVEGETDDASVIARRQRVAANLMITLCLSNGVPMITAGDERGRTQGGNNNPYAQDNATSWIDWRPDDAWLGMWDVTRTALRLRREHPALRQRHWFEGRPAIAGGPKDLAWIHPAGREMTGDDWHDGDLRVIGMFVSGDPLRSPGPRGEQQRDASFLFWLNGSEADCEVVLPENAWVQTGSVVLSTAPEVATGTALRAGETFTLTAQSLVVLRQG</sequence>
<dbReference type="InterPro" id="IPR044505">
    <property type="entry name" value="GlgX_Isoamylase_N_E_set"/>
</dbReference>
<comment type="similarity">
    <text evidence="1">Belongs to the glycosyl hydrolase 13 family.</text>
</comment>
<dbReference type="PANTHER" id="PTHR43002">
    <property type="entry name" value="GLYCOGEN DEBRANCHING ENZYME"/>
    <property type="match status" value="1"/>
</dbReference>
<dbReference type="SUPFAM" id="SSF51445">
    <property type="entry name" value="(Trans)glycosidases"/>
    <property type="match status" value="1"/>
</dbReference>
<dbReference type="OrthoDB" id="3236218at2"/>
<dbReference type="Gene3D" id="2.60.40.1180">
    <property type="entry name" value="Golgi alpha-mannosidase II"/>
    <property type="match status" value="1"/>
</dbReference>